<evidence type="ECO:0000313" key="2">
    <source>
        <dbReference type="Proteomes" id="UP000005753"/>
    </source>
</evidence>
<sequence length="142" mass="15845">MSDAKTDYSDAVKAQKDASTRDSIIADLIQQGYARKATYGAEWDTVDINDVVSVVAPGAKPVIEGGKIIYYNKERTRAVVADVSGYLRVQDLSKKTKKRQYLDMYGRDAHNVTGANGKKRGRTKDEFQRATHYIIRKRNGGV</sequence>
<gene>
    <name evidence="1" type="ORF">EubceDRAFT1_1129</name>
</gene>
<organism evidence="1 2">
    <name type="scientific">Eubacterium cellulosolvens (strain ATCC 43171 / JCM 9499 / 6)</name>
    <name type="common">Cillobacterium cellulosolvens</name>
    <dbReference type="NCBI Taxonomy" id="633697"/>
    <lineage>
        <taxon>Bacteria</taxon>
        <taxon>Bacillati</taxon>
        <taxon>Bacillota</taxon>
        <taxon>Clostridia</taxon>
        <taxon>Eubacteriales</taxon>
        <taxon>Eubacteriaceae</taxon>
        <taxon>Eubacterium</taxon>
    </lineage>
</organism>
<reference evidence="1 2" key="1">
    <citation type="submission" date="2010-08" db="EMBL/GenBank/DDBJ databases">
        <authorList>
            <consortium name="US DOE Joint Genome Institute (JGI-PGF)"/>
            <person name="Lucas S."/>
            <person name="Copeland A."/>
            <person name="Lapidus A."/>
            <person name="Cheng J.-F."/>
            <person name="Bruce D."/>
            <person name="Goodwin L."/>
            <person name="Pitluck S."/>
            <person name="Land M.L."/>
            <person name="Hauser L."/>
            <person name="Chang Y.-J."/>
            <person name="Anderson I.J."/>
            <person name="Johnson E."/>
            <person name="Mulhopadhyay B."/>
            <person name="Kyrpides N."/>
            <person name="Woyke T.J."/>
        </authorList>
    </citation>
    <scope>NUCLEOTIDE SEQUENCE [LARGE SCALE GENOMIC DNA]</scope>
    <source>
        <strain evidence="1 2">6</strain>
    </source>
</reference>
<accession>I5AT23</accession>
<dbReference type="EMBL" id="CM001487">
    <property type="protein sequence ID" value="EIM56946.1"/>
    <property type="molecule type" value="Genomic_DNA"/>
</dbReference>
<evidence type="ECO:0000313" key="1">
    <source>
        <dbReference type="EMBL" id="EIM56946.1"/>
    </source>
</evidence>
<protein>
    <submittedName>
        <fullName evidence="1">Uncharacterized protein</fullName>
    </submittedName>
</protein>
<keyword evidence="2" id="KW-1185">Reference proteome</keyword>
<dbReference type="HOGENOM" id="CLU_1812888_0_0_9"/>
<dbReference type="Proteomes" id="UP000005753">
    <property type="component" value="Chromosome"/>
</dbReference>
<dbReference type="STRING" id="633697.EubceDRAFT1_1129"/>
<dbReference type="OrthoDB" id="2081351at2"/>
<reference evidence="1 2" key="2">
    <citation type="submission" date="2012-02" db="EMBL/GenBank/DDBJ databases">
        <title>Improved High-Quality Draft sequence of Eubacterium cellulosolvens 6.</title>
        <authorList>
            <consortium name="US DOE Joint Genome Institute"/>
            <person name="Lucas S."/>
            <person name="Han J."/>
            <person name="Lapidus A."/>
            <person name="Cheng J.-F."/>
            <person name="Goodwin L."/>
            <person name="Pitluck S."/>
            <person name="Peters L."/>
            <person name="Mikhailova N."/>
            <person name="Gu W."/>
            <person name="Detter J.C."/>
            <person name="Han C."/>
            <person name="Tapia R."/>
            <person name="Land M."/>
            <person name="Hauser L."/>
            <person name="Kyrpides N."/>
            <person name="Ivanova N."/>
            <person name="Pagani I."/>
            <person name="Johnson E."/>
            <person name="Mukhopadhyay B."/>
            <person name="Anderson I."/>
            <person name="Woyke T."/>
        </authorList>
    </citation>
    <scope>NUCLEOTIDE SEQUENCE [LARGE SCALE GENOMIC DNA]</scope>
    <source>
        <strain evidence="1 2">6</strain>
    </source>
</reference>
<name>I5AT23_EUBC6</name>
<dbReference type="eggNOG" id="COG3209">
    <property type="taxonomic scope" value="Bacteria"/>
</dbReference>
<proteinExistence type="predicted"/>
<dbReference type="AlphaFoldDB" id="I5AT23"/>